<dbReference type="Pfam" id="PF01381">
    <property type="entry name" value="HTH_3"/>
    <property type="match status" value="1"/>
</dbReference>
<feature type="region of interest" description="Disordered" evidence="2">
    <location>
        <begin position="1"/>
        <end position="23"/>
    </location>
</feature>
<dbReference type="GO" id="GO:0005829">
    <property type="term" value="C:cytosol"/>
    <property type="evidence" value="ECO:0007669"/>
    <property type="project" value="TreeGrafter"/>
</dbReference>
<reference evidence="4 5" key="1">
    <citation type="submission" date="2018-11" db="EMBL/GenBank/DDBJ databases">
        <title>Sequencing the genomes of 1000 actinobacteria strains.</title>
        <authorList>
            <person name="Klenk H.-P."/>
        </authorList>
    </citation>
    <scope>NUCLEOTIDE SEQUENCE [LARGE SCALE GENOMIC DNA]</scope>
    <source>
        <strain evidence="4 5">DSM 44254</strain>
    </source>
</reference>
<dbReference type="InterPro" id="IPR010982">
    <property type="entry name" value="Lambda_DNA-bd_dom_sf"/>
</dbReference>
<gene>
    <name evidence="4" type="ORF">EDD29_8998</name>
</gene>
<dbReference type="SMART" id="SM00530">
    <property type="entry name" value="HTH_XRE"/>
    <property type="match status" value="1"/>
</dbReference>
<evidence type="ECO:0000313" key="5">
    <source>
        <dbReference type="Proteomes" id="UP000272400"/>
    </source>
</evidence>
<dbReference type="InterPro" id="IPR050807">
    <property type="entry name" value="TransReg_Diox_bact_type"/>
</dbReference>
<dbReference type="PROSITE" id="PS50943">
    <property type="entry name" value="HTH_CROC1"/>
    <property type="match status" value="1"/>
</dbReference>
<organism evidence="4 5">
    <name type="scientific">Actinocorallia herbida</name>
    <dbReference type="NCBI Taxonomy" id="58109"/>
    <lineage>
        <taxon>Bacteria</taxon>
        <taxon>Bacillati</taxon>
        <taxon>Actinomycetota</taxon>
        <taxon>Actinomycetes</taxon>
        <taxon>Streptosporangiales</taxon>
        <taxon>Thermomonosporaceae</taxon>
        <taxon>Actinocorallia</taxon>
    </lineage>
</organism>
<comment type="caution">
    <text evidence="4">The sequence shown here is derived from an EMBL/GenBank/DDBJ whole genome shotgun (WGS) entry which is preliminary data.</text>
</comment>
<dbReference type="OrthoDB" id="6401124at2"/>
<sequence length="107" mass="11579">MAGHSTWDTLKAKRLRGEAAQEHPEYTQAVRDIDLGNKLREIRTSRNLTQAEVAKNAGITQPALSRIELGGGVPTLDMLDRIGRAMGVRFVISVGDSQADPIDLLAG</sequence>
<name>A0A3N1DCI3_9ACTN</name>
<dbReference type="SUPFAM" id="SSF47413">
    <property type="entry name" value="lambda repressor-like DNA-binding domains"/>
    <property type="match status" value="1"/>
</dbReference>
<evidence type="ECO:0000259" key="3">
    <source>
        <dbReference type="PROSITE" id="PS50943"/>
    </source>
</evidence>
<dbReference type="Proteomes" id="UP000272400">
    <property type="component" value="Unassembled WGS sequence"/>
</dbReference>
<dbReference type="EMBL" id="RJKE01000001">
    <property type="protein sequence ID" value="ROO91245.1"/>
    <property type="molecule type" value="Genomic_DNA"/>
</dbReference>
<dbReference type="GO" id="GO:0003677">
    <property type="term" value="F:DNA binding"/>
    <property type="evidence" value="ECO:0007669"/>
    <property type="project" value="UniProtKB-KW"/>
</dbReference>
<dbReference type="PANTHER" id="PTHR46797:SF1">
    <property type="entry name" value="METHYLPHOSPHONATE SYNTHASE"/>
    <property type="match status" value="1"/>
</dbReference>
<evidence type="ECO:0000256" key="2">
    <source>
        <dbReference type="SAM" id="MobiDB-lite"/>
    </source>
</evidence>
<accession>A0A3N1DCI3</accession>
<proteinExistence type="predicted"/>
<dbReference type="InterPro" id="IPR001387">
    <property type="entry name" value="Cro/C1-type_HTH"/>
</dbReference>
<dbReference type="Gene3D" id="1.10.260.40">
    <property type="entry name" value="lambda repressor-like DNA-binding domains"/>
    <property type="match status" value="1"/>
</dbReference>
<evidence type="ECO:0000256" key="1">
    <source>
        <dbReference type="ARBA" id="ARBA00023125"/>
    </source>
</evidence>
<protein>
    <submittedName>
        <fullName evidence="4">Helix-turn-helix protein</fullName>
    </submittedName>
</protein>
<keyword evidence="1" id="KW-0238">DNA-binding</keyword>
<keyword evidence="5" id="KW-1185">Reference proteome</keyword>
<dbReference type="GO" id="GO:0003700">
    <property type="term" value="F:DNA-binding transcription factor activity"/>
    <property type="evidence" value="ECO:0007669"/>
    <property type="project" value="TreeGrafter"/>
</dbReference>
<dbReference type="AlphaFoldDB" id="A0A3N1DCI3"/>
<dbReference type="CDD" id="cd00093">
    <property type="entry name" value="HTH_XRE"/>
    <property type="match status" value="1"/>
</dbReference>
<feature type="domain" description="HTH cro/C1-type" evidence="3">
    <location>
        <begin position="39"/>
        <end position="97"/>
    </location>
</feature>
<dbReference type="PANTHER" id="PTHR46797">
    <property type="entry name" value="HTH-TYPE TRANSCRIPTIONAL REGULATOR"/>
    <property type="match status" value="1"/>
</dbReference>
<evidence type="ECO:0000313" key="4">
    <source>
        <dbReference type="EMBL" id="ROO91245.1"/>
    </source>
</evidence>